<feature type="transmembrane region" description="Helical" evidence="2">
    <location>
        <begin position="173"/>
        <end position="193"/>
    </location>
</feature>
<dbReference type="EMBL" id="CAJPIZ010025173">
    <property type="protein sequence ID" value="CAG2118675.1"/>
    <property type="molecule type" value="Genomic_DNA"/>
</dbReference>
<keyword evidence="2" id="KW-1133">Transmembrane helix</keyword>
<feature type="transmembrane region" description="Helical" evidence="2">
    <location>
        <begin position="275"/>
        <end position="292"/>
    </location>
</feature>
<feature type="transmembrane region" description="Helical" evidence="2">
    <location>
        <begin position="205"/>
        <end position="230"/>
    </location>
</feature>
<evidence type="ECO:0000256" key="1">
    <source>
        <dbReference type="SAM" id="MobiDB-lite"/>
    </source>
</evidence>
<feature type="non-terminal residue" evidence="3">
    <location>
        <position position="1"/>
    </location>
</feature>
<dbReference type="PANTHER" id="PTHR19346:SF4">
    <property type="entry name" value="SUGAR PHOSPHATE TRANSPORTER DOMAIN-CONTAINING PROTEIN"/>
    <property type="match status" value="1"/>
</dbReference>
<keyword evidence="2" id="KW-0812">Transmembrane</keyword>
<dbReference type="Proteomes" id="UP000759131">
    <property type="component" value="Unassembled WGS sequence"/>
</dbReference>
<reference evidence="3" key="1">
    <citation type="submission" date="2020-11" db="EMBL/GenBank/DDBJ databases">
        <authorList>
            <person name="Tran Van P."/>
        </authorList>
    </citation>
    <scope>NUCLEOTIDE SEQUENCE</scope>
</reference>
<feature type="region of interest" description="Disordered" evidence="1">
    <location>
        <begin position="1"/>
        <end position="20"/>
    </location>
</feature>
<keyword evidence="2" id="KW-0472">Membrane</keyword>
<feature type="transmembrane region" description="Helical" evidence="2">
    <location>
        <begin position="31"/>
        <end position="52"/>
    </location>
</feature>
<protein>
    <submittedName>
        <fullName evidence="3">Uncharacterized protein</fullName>
    </submittedName>
</protein>
<sequence>DPLGIHDQSDTEGADNEDKCSNKTSKIFRGIVLMLMIALSWVGTLCLMKISFKSEKTLIAFPTNQYNNNYTQHLDSSDSNTETQQLSPQSYTLEEDYEVVFDAPFLATWYCSLWNILFLPIYTISHLCCCNKEHESTKKISLLALELIVAVIICDTGIALLVYMDGVQQHRTLAAVMIGFGSAIGSAIFRVFFKRMIGYTSFAQMSLFFTLIGLMNAFLMWPLILLLYLFGAEIIVWSQIPWETLTCSAILSLMANILGNFVIDTLVYKSIFRDMKLAGILLILFGFMVVLLPDNWNEYLGDVLRKRLANWKRREQLKKNGRVQDTSTGQVSRLRTNSGRVK</sequence>
<evidence type="ECO:0000313" key="3">
    <source>
        <dbReference type="EMBL" id="CAD7641378.1"/>
    </source>
</evidence>
<proteinExistence type="predicted"/>
<feature type="region of interest" description="Disordered" evidence="1">
    <location>
        <begin position="319"/>
        <end position="342"/>
    </location>
</feature>
<feature type="transmembrane region" description="Helical" evidence="2">
    <location>
        <begin position="107"/>
        <end position="128"/>
    </location>
</feature>
<evidence type="ECO:0000313" key="4">
    <source>
        <dbReference type="Proteomes" id="UP000759131"/>
    </source>
</evidence>
<organism evidence="3">
    <name type="scientific">Medioppia subpectinata</name>
    <dbReference type="NCBI Taxonomy" id="1979941"/>
    <lineage>
        <taxon>Eukaryota</taxon>
        <taxon>Metazoa</taxon>
        <taxon>Ecdysozoa</taxon>
        <taxon>Arthropoda</taxon>
        <taxon>Chelicerata</taxon>
        <taxon>Arachnida</taxon>
        <taxon>Acari</taxon>
        <taxon>Acariformes</taxon>
        <taxon>Sarcoptiformes</taxon>
        <taxon>Oribatida</taxon>
        <taxon>Brachypylina</taxon>
        <taxon>Oppioidea</taxon>
        <taxon>Oppiidae</taxon>
        <taxon>Medioppia</taxon>
    </lineage>
</organism>
<dbReference type="AlphaFoldDB" id="A0A7R9QE39"/>
<feature type="transmembrane region" description="Helical" evidence="2">
    <location>
        <begin position="140"/>
        <end position="161"/>
    </location>
</feature>
<dbReference type="OrthoDB" id="10062838at2759"/>
<evidence type="ECO:0000256" key="2">
    <source>
        <dbReference type="SAM" id="Phobius"/>
    </source>
</evidence>
<keyword evidence="4" id="KW-1185">Reference proteome</keyword>
<accession>A0A7R9QE39</accession>
<feature type="transmembrane region" description="Helical" evidence="2">
    <location>
        <begin position="242"/>
        <end position="263"/>
    </location>
</feature>
<dbReference type="EMBL" id="OC879748">
    <property type="protein sequence ID" value="CAD7641378.1"/>
    <property type="molecule type" value="Genomic_DNA"/>
</dbReference>
<dbReference type="PANTHER" id="PTHR19346">
    <property type="entry name" value="SUGAR PHOSPHATE TRANSPORTER DOMAIN-CONTAINING PROTEIN"/>
    <property type="match status" value="1"/>
</dbReference>
<dbReference type="InterPro" id="IPR026505">
    <property type="entry name" value="Solute_c_fam_35_mem_F3/F4"/>
</dbReference>
<gene>
    <name evidence="3" type="ORF">OSB1V03_LOCUS18626</name>
</gene>
<name>A0A7R9QE39_9ACAR</name>
<feature type="compositionally biased region" description="Polar residues" evidence="1">
    <location>
        <begin position="323"/>
        <end position="342"/>
    </location>
</feature>